<dbReference type="SUPFAM" id="SSF56784">
    <property type="entry name" value="HAD-like"/>
    <property type="match status" value="1"/>
</dbReference>
<dbReference type="EMBL" id="BART01020067">
    <property type="protein sequence ID" value="GAG99682.1"/>
    <property type="molecule type" value="Genomic_DNA"/>
</dbReference>
<dbReference type="Gene3D" id="3.40.50.1000">
    <property type="entry name" value="HAD superfamily/HAD-like"/>
    <property type="match status" value="1"/>
</dbReference>
<dbReference type="AlphaFoldDB" id="X1D3I9"/>
<dbReference type="Pfam" id="PF08282">
    <property type="entry name" value="Hydrolase_3"/>
    <property type="match status" value="1"/>
</dbReference>
<dbReference type="InterPro" id="IPR036412">
    <property type="entry name" value="HAD-like_sf"/>
</dbReference>
<reference evidence="1" key="1">
    <citation type="journal article" date="2014" name="Front. Microbiol.">
        <title>High frequency of phylogenetically diverse reductive dehalogenase-homologous genes in deep subseafloor sedimentary metagenomes.</title>
        <authorList>
            <person name="Kawai M."/>
            <person name="Futagami T."/>
            <person name="Toyoda A."/>
            <person name="Takaki Y."/>
            <person name="Nishi S."/>
            <person name="Hori S."/>
            <person name="Arai W."/>
            <person name="Tsubouchi T."/>
            <person name="Morono Y."/>
            <person name="Uchiyama I."/>
            <person name="Ito T."/>
            <person name="Fujiyama A."/>
            <person name="Inagaki F."/>
            <person name="Takami H."/>
        </authorList>
    </citation>
    <scope>NUCLEOTIDE SEQUENCE</scope>
    <source>
        <strain evidence="1">Expedition CK06-06</strain>
    </source>
</reference>
<proteinExistence type="predicted"/>
<comment type="caution">
    <text evidence="1">The sequence shown here is derived from an EMBL/GenBank/DDBJ whole genome shotgun (WGS) entry which is preliminary data.</text>
</comment>
<name>X1D3I9_9ZZZZ</name>
<dbReference type="InterPro" id="IPR023214">
    <property type="entry name" value="HAD_sf"/>
</dbReference>
<evidence type="ECO:0000313" key="1">
    <source>
        <dbReference type="EMBL" id="GAG99682.1"/>
    </source>
</evidence>
<sequence>MEKIEVRGGKRKEQAVETISNQTQIPISEFIALGDSITDIDMLQRLKDEDGIAVSFNGNRFTVSRANIAITTPNNLGTLPIFEHKVNIEAFLESWESLYSSFNNNPCEIPDGLISKEIKNYFIKYQFIPEIVSLKNKTKGELDFITTNQEMMRKKVRGWVGNLG</sequence>
<accession>X1D3I9</accession>
<gene>
    <name evidence="1" type="ORF">S01H4_37365</name>
</gene>
<protein>
    <submittedName>
        <fullName evidence="1">Uncharacterized protein</fullName>
    </submittedName>
</protein>
<organism evidence="1">
    <name type="scientific">marine sediment metagenome</name>
    <dbReference type="NCBI Taxonomy" id="412755"/>
    <lineage>
        <taxon>unclassified sequences</taxon>
        <taxon>metagenomes</taxon>
        <taxon>ecological metagenomes</taxon>
    </lineage>
</organism>